<accession>B3QZR7</accession>
<dbReference type="KEGG" id="pml:ATP_00267"/>
<protein>
    <recommendedName>
        <fullName evidence="5">Transmembrane protein</fullName>
    </recommendedName>
</protein>
<keyword evidence="1" id="KW-0175">Coiled coil</keyword>
<organism evidence="4">
    <name type="scientific">Phytoplasma mali (strain AT)</name>
    <dbReference type="NCBI Taxonomy" id="482235"/>
    <lineage>
        <taxon>Bacteria</taxon>
        <taxon>Bacillati</taxon>
        <taxon>Mycoplasmatota</taxon>
        <taxon>Mollicutes</taxon>
        <taxon>Acholeplasmatales</taxon>
        <taxon>Acholeplasmataceae</taxon>
        <taxon>Candidatus Phytoplasma</taxon>
        <taxon>16SrX (Apple proliferation group)</taxon>
    </lineage>
</organism>
<name>B3QZR7_PHYMT</name>
<sequence>MYTLKNITIKLNFEIKELLEKNYKEDNLIELKFNFINFNNIYEKILENKIEETKTEAQEIINKIEKKIKSNEITKDEKQKANILIQNLKNILETSNISKIKLKINHLWIFDQEILLFQEIEEAKNTAILNIENSRKYLKLFENEFSSYQKKLIQNQIKELEYVIKQKKIPSLKIDQKTLKLAQILEQVINNKNIQVSNKNKKILNIKKKYFYKNDKKISNKSTKNYFYFFATLIIINITLIMMIKIGIIKFIKKI</sequence>
<evidence type="ECO:0000313" key="3">
    <source>
        <dbReference type="EMBL" id="CAP18454.1"/>
    </source>
</evidence>
<evidence type="ECO:0000256" key="2">
    <source>
        <dbReference type="SAM" id="Phobius"/>
    </source>
</evidence>
<feature type="coiled-coil region" evidence="1">
    <location>
        <begin position="43"/>
        <end position="91"/>
    </location>
</feature>
<evidence type="ECO:0000313" key="4">
    <source>
        <dbReference type="Proteomes" id="UP000002020"/>
    </source>
</evidence>
<keyword evidence="4" id="KW-1185">Reference proteome</keyword>
<dbReference type="EMBL" id="CU469464">
    <property type="protein sequence ID" value="CAP18454.1"/>
    <property type="molecule type" value="Genomic_DNA"/>
</dbReference>
<evidence type="ECO:0000256" key="1">
    <source>
        <dbReference type="SAM" id="Coils"/>
    </source>
</evidence>
<evidence type="ECO:0008006" key="5">
    <source>
        <dbReference type="Google" id="ProtNLM"/>
    </source>
</evidence>
<gene>
    <name evidence="3" type="ordered locus">ATP_00267</name>
</gene>
<keyword evidence="2" id="KW-0812">Transmembrane</keyword>
<dbReference type="Proteomes" id="UP000002020">
    <property type="component" value="Chromosome"/>
</dbReference>
<dbReference type="HOGENOM" id="CLU_1088374_0_0_14"/>
<reference evidence="3 4" key="1">
    <citation type="journal article" date="2008" name="BMC Genomics">
        <title>The linear chromosome of the plant-pathogenic mycoplasma 'Candidatus Phytoplasma mali'.</title>
        <authorList>
            <person name="Kube M."/>
            <person name="Schneider B."/>
            <person name="Kuhl H."/>
            <person name="Dandekar T."/>
            <person name="Heitmann K."/>
            <person name="Migdoll A.M."/>
            <person name="Reinhardt R."/>
            <person name="Seemueller E."/>
        </authorList>
    </citation>
    <scope>NUCLEOTIDE SEQUENCE [LARGE SCALE GENOMIC DNA]</scope>
    <source>
        <strain evidence="3 4">AT</strain>
    </source>
</reference>
<keyword evidence="2" id="KW-1133">Transmembrane helix</keyword>
<proteinExistence type="predicted"/>
<keyword evidence="2" id="KW-0472">Membrane</keyword>
<dbReference type="AlphaFoldDB" id="B3QZR7"/>
<feature type="transmembrane region" description="Helical" evidence="2">
    <location>
        <begin position="226"/>
        <end position="248"/>
    </location>
</feature>